<evidence type="ECO:0000313" key="3">
    <source>
        <dbReference type="Proteomes" id="UP000241462"/>
    </source>
</evidence>
<name>A0A2T3AD15_9PEZI</name>
<reference evidence="2 3" key="1">
    <citation type="journal article" date="2018" name="Mycol. Prog.">
        <title>Coniella lustricola, a new species from submerged detritus.</title>
        <authorList>
            <person name="Raudabaugh D.B."/>
            <person name="Iturriaga T."/>
            <person name="Carver A."/>
            <person name="Mondo S."/>
            <person name="Pangilinan J."/>
            <person name="Lipzen A."/>
            <person name="He G."/>
            <person name="Amirebrahimi M."/>
            <person name="Grigoriev I.V."/>
            <person name="Miller A.N."/>
        </authorList>
    </citation>
    <scope>NUCLEOTIDE SEQUENCE [LARGE SCALE GENOMIC DNA]</scope>
    <source>
        <strain evidence="2 3">B22-T-1</strain>
    </source>
</reference>
<evidence type="ECO:0000256" key="1">
    <source>
        <dbReference type="SAM" id="Phobius"/>
    </source>
</evidence>
<dbReference type="EMBL" id="KZ678410">
    <property type="protein sequence ID" value="PSR92125.1"/>
    <property type="molecule type" value="Genomic_DNA"/>
</dbReference>
<protein>
    <submittedName>
        <fullName evidence="2">Uncharacterized protein</fullName>
    </submittedName>
</protein>
<keyword evidence="1" id="KW-0472">Membrane</keyword>
<proteinExistence type="predicted"/>
<keyword evidence="1" id="KW-0812">Transmembrane</keyword>
<feature type="transmembrane region" description="Helical" evidence="1">
    <location>
        <begin position="20"/>
        <end position="39"/>
    </location>
</feature>
<organism evidence="2 3">
    <name type="scientific">Coniella lustricola</name>
    <dbReference type="NCBI Taxonomy" id="2025994"/>
    <lineage>
        <taxon>Eukaryota</taxon>
        <taxon>Fungi</taxon>
        <taxon>Dikarya</taxon>
        <taxon>Ascomycota</taxon>
        <taxon>Pezizomycotina</taxon>
        <taxon>Sordariomycetes</taxon>
        <taxon>Sordariomycetidae</taxon>
        <taxon>Diaporthales</taxon>
        <taxon>Schizoparmaceae</taxon>
        <taxon>Coniella</taxon>
    </lineage>
</organism>
<keyword evidence="3" id="KW-1185">Reference proteome</keyword>
<dbReference type="InParanoid" id="A0A2T3AD15"/>
<gene>
    <name evidence="2" type="ORF">BD289DRAFT_190478</name>
</gene>
<keyword evidence="1" id="KW-1133">Transmembrane helix</keyword>
<dbReference type="Proteomes" id="UP000241462">
    <property type="component" value="Unassembled WGS sequence"/>
</dbReference>
<accession>A0A2T3AD15</accession>
<evidence type="ECO:0000313" key="2">
    <source>
        <dbReference type="EMBL" id="PSR92125.1"/>
    </source>
</evidence>
<dbReference type="AlphaFoldDB" id="A0A2T3AD15"/>
<sequence>MADLWMGFAPLSDARPVDQALCLFFFCFLWPLVVSWGLVQTHARRSRPVIAFLLSLLVSRLRKRQAVMVLVACFQFLVSAAQESSVVSRLCQGKQTLGRVGGLAANHWPCPCVSLLFLWFPFWSSSFLFSPAGQAGGGGFCYLPARLWFPARNTGRFGHPIGVVVDSFFWAAHKIQGYKEHLHLHASVDPLGTGVCAGLTDEAPRATRASCTTWQATQPRRRQWT</sequence>